<keyword evidence="3" id="KW-1185">Reference proteome</keyword>
<comment type="caution">
    <text evidence="2">The sequence shown here is derived from an EMBL/GenBank/DDBJ whole genome shotgun (WGS) entry which is preliminary data.</text>
</comment>
<accession>A0A812JS47</accession>
<feature type="signal peptide" evidence="1">
    <location>
        <begin position="1"/>
        <end position="24"/>
    </location>
</feature>
<gene>
    <name evidence="2" type="ORF">SPIL2461_LOCUS2184</name>
</gene>
<name>A0A812JS47_SYMPI</name>
<dbReference type="EMBL" id="CAJNIZ010002314">
    <property type="protein sequence ID" value="CAE7209158.1"/>
    <property type="molecule type" value="Genomic_DNA"/>
</dbReference>
<reference evidence="2" key="1">
    <citation type="submission" date="2021-02" db="EMBL/GenBank/DDBJ databases">
        <authorList>
            <person name="Dougan E. K."/>
            <person name="Rhodes N."/>
            <person name="Thang M."/>
            <person name="Chan C."/>
        </authorList>
    </citation>
    <scope>NUCLEOTIDE SEQUENCE</scope>
</reference>
<evidence type="ECO:0000313" key="2">
    <source>
        <dbReference type="EMBL" id="CAE7209158.1"/>
    </source>
</evidence>
<protein>
    <recommendedName>
        <fullName evidence="4">Fibronectin type-III domain-containing protein</fullName>
    </recommendedName>
</protein>
<keyword evidence="1" id="KW-0732">Signal</keyword>
<proteinExistence type="predicted"/>
<evidence type="ECO:0000313" key="3">
    <source>
        <dbReference type="Proteomes" id="UP000649617"/>
    </source>
</evidence>
<dbReference type="OrthoDB" id="418355at2759"/>
<dbReference type="Proteomes" id="UP000649617">
    <property type="component" value="Unassembled WGS sequence"/>
</dbReference>
<dbReference type="AlphaFoldDB" id="A0A812JS47"/>
<sequence>MPSANSAAGFLRRILLCGFGVTLAQVPTELAGLVAFFDVDLDFREIEGVLSFVKASSEANIDSYKVYWGASPTVKLLPFFDLPATGFAPSYTVPTGTAIPQVSGVYASHFLVYSSNSFGESSSASSLAFTDRHVPAQGPSGVSFTDTDLKHGEVTGTITIARASSESDVTNYVLYWGSSPTNFLLYIAQLPVATNPMSYALTSTAIPSGGTHILAYTMNADGLNEADIASTLVYDQGIPEHPATSLAFVDLDLVQGEIGGFITIGAASDESIITSYALYFAVAAVGPPGPTIATVTATGSDVAHFLPTDTLVLSGYPYIVVRSRNADGEMTTGPGILATDRFVPSFPAQSVSFTDEDLLGGQIAGTIEVTAATDETDITKYGIYFANAFQQALSLIAEVPQGPVSPNHTLPIGTAVPSQAQYLLVLTGNDDGYMTTGVTVVLVDLALPANPPAQLQFDDIDMDGGEIGGSLTVMRASSESDVTSYTAYYGNSATANAASQVSLIGEIPVSSLPSGSTAATFSISTNTAPPGGSTHFLAFSKNALGEAPSGISISLVDKTNVFPTVSVGSVSFVDVDLSLGTVGGSITWLAPAVTTGLTHYSVVVAIDSAGTGRQTICANIAIGFSSCVVGLGTSLGTGSFTLRYIIVYTNNGFGEGPGQSALIVDRALPSALVSSVAFPDLDPGIGTVGGTISWTPPVNPTDASQFTDYIVYFTDSAGTPSDFSLLGQVAVGTNSLTVPDGRNLANFSFVGVYTKNSAGTALTGTFSAIVDRFLPPYGVQNLFFWDQDLSTNEIGGDLSWLEPSDVSAIDAYRIKIICEDDQVLVLGQVAVGSSRFQIPFDTPLANCTELVAVAINAVGESLVNVSTAIEDNSLSSCPNETRHKFMSSRWRMVANSGVPNAWRIQSIRFYEDALCSDLLDTVPFDWPRRPRLLTGAPFANPQSERYLHDIFKVGTPRGLTWQDDANASQAGSLPWWSSGTPCPAYEPNASSEPACAVGFRWESDVMGRGRRMGSTGRVEHSLQAVHCVEMVQSNVVGEYASEISLQWYDSYRDMYRTLLKRQVSGGSLSMSYQGVLAAECQARAR</sequence>
<feature type="chain" id="PRO_5032346624" description="Fibronectin type-III domain-containing protein" evidence="1">
    <location>
        <begin position="25"/>
        <end position="1085"/>
    </location>
</feature>
<organism evidence="2 3">
    <name type="scientific">Symbiodinium pilosum</name>
    <name type="common">Dinoflagellate</name>
    <dbReference type="NCBI Taxonomy" id="2952"/>
    <lineage>
        <taxon>Eukaryota</taxon>
        <taxon>Sar</taxon>
        <taxon>Alveolata</taxon>
        <taxon>Dinophyceae</taxon>
        <taxon>Suessiales</taxon>
        <taxon>Symbiodiniaceae</taxon>
        <taxon>Symbiodinium</taxon>
    </lineage>
</organism>
<evidence type="ECO:0008006" key="4">
    <source>
        <dbReference type="Google" id="ProtNLM"/>
    </source>
</evidence>
<evidence type="ECO:0000256" key="1">
    <source>
        <dbReference type="SAM" id="SignalP"/>
    </source>
</evidence>